<feature type="binding site" evidence="4">
    <location>
        <position position="115"/>
    </location>
    <ligand>
        <name>substrate</name>
    </ligand>
</feature>
<proteinExistence type="predicted"/>
<evidence type="ECO:0000256" key="4">
    <source>
        <dbReference type="PIRSR" id="PIRSR015582-1"/>
    </source>
</evidence>
<dbReference type="AlphaFoldDB" id="A0A7H0GGU7"/>
<evidence type="ECO:0000259" key="6">
    <source>
        <dbReference type="Pfam" id="PF03328"/>
    </source>
</evidence>
<keyword evidence="2 5" id="KW-0479">Metal-binding</keyword>
<organism evidence="7 8">
    <name type="scientific">Diaphorobacter aerolatus</name>
    <dbReference type="NCBI Taxonomy" id="1288495"/>
    <lineage>
        <taxon>Bacteria</taxon>
        <taxon>Pseudomonadati</taxon>
        <taxon>Pseudomonadota</taxon>
        <taxon>Betaproteobacteria</taxon>
        <taxon>Burkholderiales</taxon>
        <taxon>Comamonadaceae</taxon>
        <taxon>Diaphorobacter</taxon>
    </lineage>
</organism>
<dbReference type="InterPro" id="IPR040442">
    <property type="entry name" value="Pyrv_kinase-like_dom_sf"/>
</dbReference>
<dbReference type="PIRSF" id="PIRSF015582">
    <property type="entry name" value="Cit_lyase_B"/>
    <property type="match status" value="1"/>
</dbReference>
<dbReference type="InterPro" id="IPR011206">
    <property type="entry name" value="Citrate_lyase_beta/mcl1/mcl2"/>
</dbReference>
<dbReference type="PANTHER" id="PTHR32308:SF10">
    <property type="entry name" value="CITRATE LYASE SUBUNIT BETA"/>
    <property type="match status" value="1"/>
</dbReference>
<keyword evidence="3 5" id="KW-0460">Magnesium</keyword>
<feature type="domain" description="HpcH/HpaI aldolase/citrate lyase" evidence="6">
    <location>
        <begin position="6"/>
        <end position="208"/>
    </location>
</feature>
<comment type="cofactor">
    <cofactor evidence="1">
        <name>Mg(2+)</name>
        <dbReference type="ChEBI" id="CHEBI:18420"/>
    </cofactor>
</comment>
<feature type="binding site" evidence="4">
    <location>
        <position position="64"/>
    </location>
    <ligand>
        <name>substrate</name>
    </ligand>
</feature>
<dbReference type="PANTHER" id="PTHR32308">
    <property type="entry name" value="LYASE BETA SUBUNIT, PUTATIVE (AFU_ORTHOLOGUE AFUA_4G13030)-RELATED"/>
    <property type="match status" value="1"/>
</dbReference>
<dbReference type="EMBL" id="CP060783">
    <property type="protein sequence ID" value="QNP47513.1"/>
    <property type="molecule type" value="Genomic_DNA"/>
</dbReference>
<dbReference type="GO" id="GO:0016829">
    <property type="term" value="F:lyase activity"/>
    <property type="evidence" value="ECO:0007669"/>
    <property type="project" value="UniProtKB-KW"/>
</dbReference>
<dbReference type="GO" id="GO:0000287">
    <property type="term" value="F:magnesium ion binding"/>
    <property type="evidence" value="ECO:0007669"/>
    <property type="project" value="TreeGrafter"/>
</dbReference>
<name>A0A7H0GGU7_9BURK</name>
<dbReference type="Proteomes" id="UP000516028">
    <property type="component" value="Chromosome"/>
</dbReference>
<feature type="binding site" evidence="5">
    <location>
        <position position="141"/>
    </location>
    <ligand>
        <name>Mg(2+)</name>
        <dbReference type="ChEBI" id="CHEBI:18420"/>
    </ligand>
</feature>
<dbReference type="InterPro" id="IPR015813">
    <property type="entry name" value="Pyrv/PenolPyrv_kinase-like_dom"/>
</dbReference>
<dbReference type="SUPFAM" id="SSF51621">
    <property type="entry name" value="Phosphoenolpyruvate/pyruvate domain"/>
    <property type="match status" value="1"/>
</dbReference>
<dbReference type="GO" id="GO:0006107">
    <property type="term" value="P:oxaloacetate metabolic process"/>
    <property type="evidence" value="ECO:0007669"/>
    <property type="project" value="TreeGrafter"/>
</dbReference>
<sequence>MTRIARSFLFVPGDRPERFDKAAASGAHEIILDLEDAVGMEMKSHAREQVRVWLDGTDRAAIVRINAFGTPWFDDDLAMLARTPNAALMLPKADAQSLAQVVAGLAGRRVIALVETVAACLDLAAICAVVGVAQLSFGSVDFSTESGIADEDHALDAVRTQIVLESVRAGLLPPIDGVSVSVHDAESIEKDARRSRQLGFGAKLCIHPAQVAAVNAAFAPSAQELDWARRVLVAIDASAGAATTVDGKMIDKPLVDRARRIIISAAET</sequence>
<dbReference type="InterPro" id="IPR005000">
    <property type="entry name" value="Aldolase/citrate-lyase_domain"/>
</dbReference>
<evidence type="ECO:0000256" key="2">
    <source>
        <dbReference type="ARBA" id="ARBA00022723"/>
    </source>
</evidence>
<evidence type="ECO:0000256" key="5">
    <source>
        <dbReference type="PIRSR" id="PIRSR015582-2"/>
    </source>
</evidence>
<evidence type="ECO:0000256" key="1">
    <source>
        <dbReference type="ARBA" id="ARBA00001946"/>
    </source>
</evidence>
<dbReference type="Gene3D" id="3.20.20.60">
    <property type="entry name" value="Phosphoenolpyruvate-binding domains"/>
    <property type="match status" value="1"/>
</dbReference>
<protein>
    <submittedName>
        <fullName evidence="7">CoA ester lyase</fullName>
    </submittedName>
</protein>
<dbReference type="Pfam" id="PF03328">
    <property type="entry name" value="HpcH_HpaI"/>
    <property type="match status" value="1"/>
</dbReference>
<keyword evidence="7" id="KW-0456">Lyase</keyword>
<evidence type="ECO:0000256" key="3">
    <source>
        <dbReference type="ARBA" id="ARBA00022842"/>
    </source>
</evidence>
<gene>
    <name evidence="7" type="ORF">H9K75_14775</name>
</gene>
<evidence type="ECO:0000313" key="7">
    <source>
        <dbReference type="EMBL" id="QNP47513.1"/>
    </source>
</evidence>
<accession>A0A7H0GGU7</accession>
<feature type="binding site" evidence="5">
    <location>
        <position position="115"/>
    </location>
    <ligand>
        <name>Mg(2+)</name>
        <dbReference type="ChEBI" id="CHEBI:18420"/>
    </ligand>
</feature>
<evidence type="ECO:0000313" key="8">
    <source>
        <dbReference type="Proteomes" id="UP000516028"/>
    </source>
</evidence>
<dbReference type="KEGG" id="daer:H9K75_14775"/>
<keyword evidence="8" id="KW-1185">Reference proteome</keyword>
<reference evidence="7 8" key="1">
    <citation type="submission" date="2020-08" db="EMBL/GenBank/DDBJ databases">
        <title>Genome sequence of Diaphorobacter aerolatus KACC 16536T.</title>
        <authorList>
            <person name="Hyun D.-W."/>
            <person name="Bae J.-W."/>
        </authorList>
    </citation>
    <scope>NUCLEOTIDE SEQUENCE [LARGE SCALE GENOMIC DNA]</scope>
    <source>
        <strain evidence="7 8">KACC 16536</strain>
    </source>
</reference>
<dbReference type="RefSeq" id="WP_187723194.1">
    <property type="nucleotide sequence ID" value="NZ_CP060783.1"/>
</dbReference>